<keyword evidence="2 5" id="KW-0808">Transferase</keyword>
<gene>
    <name evidence="5" type="primary">dpnA</name>
    <name evidence="5" type="ORF">STSP1_01040</name>
</gene>
<dbReference type="SUPFAM" id="SSF53335">
    <property type="entry name" value="S-adenosyl-L-methionine-dependent methyltransferases"/>
    <property type="match status" value="2"/>
</dbReference>
<dbReference type="PRINTS" id="PR00508">
    <property type="entry name" value="S21N4MTFRASE"/>
</dbReference>
<evidence type="ECO:0000256" key="2">
    <source>
        <dbReference type="ARBA" id="ARBA00022679"/>
    </source>
</evidence>
<dbReference type="AlphaFoldDB" id="A0A1W6LLM4"/>
<keyword evidence="1 5" id="KW-0489">Methyltransferase</keyword>
<dbReference type="Gene3D" id="3.40.50.150">
    <property type="entry name" value="Vaccinia Virus protein VP39"/>
    <property type="match status" value="2"/>
</dbReference>
<organism evidence="5 6">
    <name type="scientific">Sedimentisphaera salicampi</name>
    <dbReference type="NCBI Taxonomy" id="1941349"/>
    <lineage>
        <taxon>Bacteria</taxon>
        <taxon>Pseudomonadati</taxon>
        <taxon>Planctomycetota</taxon>
        <taxon>Phycisphaerae</taxon>
        <taxon>Sedimentisphaerales</taxon>
        <taxon>Sedimentisphaeraceae</taxon>
        <taxon>Sedimentisphaera</taxon>
    </lineage>
</organism>
<dbReference type="STRING" id="1941349.STSP1_01040"/>
<evidence type="ECO:0000313" key="5">
    <source>
        <dbReference type="EMBL" id="ARN56652.1"/>
    </source>
</evidence>
<dbReference type="EC" id="2.1.1.-" evidence="3"/>
<dbReference type="GO" id="GO:0032259">
    <property type="term" value="P:methylation"/>
    <property type="evidence" value="ECO:0007669"/>
    <property type="project" value="UniProtKB-KW"/>
</dbReference>
<dbReference type="InterPro" id="IPR029063">
    <property type="entry name" value="SAM-dependent_MTases_sf"/>
</dbReference>
<dbReference type="REBASE" id="200967">
    <property type="entry name" value="M2.PbaD4VIP"/>
</dbReference>
<proteinExistence type="inferred from homology"/>
<evidence type="ECO:0000256" key="1">
    <source>
        <dbReference type="ARBA" id="ARBA00022603"/>
    </source>
</evidence>
<name>A0A1W6LLM4_9BACT</name>
<dbReference type="Proteomes" id="UP000193334">
    <property type="component" value="Chromosome"/>
</dbReference>
<evidence type="ECO:0000256" key="3">
    <source>
        <dbReference type="RuleBase" id="RU362026"/>
    </source>
</evidence>
<dbReference type="RefSeq" id="WP_085755340.1">
    <property type="nucleotide sequence ID" value="NZ_CP021023.1"/>
</dbReference>
<protein>
    <recommendedName>
        <fullName evidence="3">Methyltransferase</fullName>
        <ecNumber evidence="3">2.1.1.-</ecNumber>
    </recommendedName>
</protein>
<comment type="similarity">
    <text evidence="3">Belongs to the N(4)/N(6)-methyltransferase family.</text>
</comment>
<dbReference type="Pfam" id="PF01555">
    <property type="entry name" value="N6_N4_Mtase"/>
    <property type="match status" value="1"/>
</dbReference>
<reference evidence="6" key="1">
    <citation type="submission" date="2017-04" db="EMBL/GenBank/DDBJ databases">
        <title>Comparative genomics and description of representatives of a novel lineage of planctomycetes thriving in anoxic sediments.</title>
        <authorList>
            <person name="Spring S."/>
            <person name="Bunk B."/>
            <person name="Sproer C."/>
        </authorList>
    </citation>
    <scope>NUCLEOTIDE SEQUENCE [LARGE SCALE GENOMIC DNA]</scope>
    <source>
        <strain evidence="6">ST-PulAB-D4</strain>
    </source>
</reference>
<dbReference type="InterPro" id="IPR002941">
    <property type="entry name" value="DNA_methylase_N4/N6"/>
</dbReference>
<sequence length="268" mass="30995">MAKFNDIDLSRWKEYEDVETDSLWIIERRDNSGKHNGFYHGNFVPQIPRQMIKRYTKKGEVVLDPFMGSGTTAFECESLGRNFAGIDINPDIVEYVGKNFESELPVYSEMNFNYMLAADSTDFAAFSEIAGYLASKGINKVSHVILHPPYFDILKFTNDSRDLSNSDSIDIFLDRFGKVLDNSLSLLERKRYVSIVIGDKYTKGQWIPLGFYCMKEAMNRGLTLKSIIVKNMAGNRAKQNKNTIWRYRALNSDYFIFKHEYVMVLKKN</sequence>
<dbReference type="EMBL" id="CP021023">
    <property type="protein sequence ID" value="ARN56652.1"/>
    <property type="molecule type" value="Genomic_DNA"/>
</dbReference>
<dbReference type="KEGG" id="pbp:STSP1_01040"/>
<evidence type="ECO:0000259" key="4">
    <source>
        <dbReference type="Pfam" id="PF01555"/>
    </source>
</evidence>
<dbReference type="GO" id="GO:0003677">
    <property type="term" value="F:DNA binding"/>
    <property type="evidence" value="ECO:0007669"/>
    <property type="project" value="InterPro"/>
</dbReference>
<evidence type="ECO:0000313" key="6">
    <source>
        <dbReference type="Proteomes" id="UP000193334"/>
    </source>
</evidence>
<feature type="domain" description="DNA methylase N-4/N-6" evidence="4">
    <location>
        <begin position="13"/>
        <end position="95"/>
    </location>
</feature>
<accession>A0A1W6LLM4</accession>
<dbReference type="GO" id="GO:0008170">
    <property type="term" value="F:N-methyltransferase activity"/>
    <property type="evidence" value="ECO:0007669"/>
    <property type="project" value="InterPro"/>
</dbReference>
<keyword evidence="6" id="KW-1185">Reference proteome</keyword>
<dbReference type="InterPro" id="IPR001091">
    <property type="entry name" value="RM_Methyltransferase"/>
</dbReference>